<gene>
    <name evidence="1" type="ordered locus">Rpic12D_2270</name>
</gene>
<dbReference type="HOGENOM" id="CLU_117618_0_0_4"/>
<organism evidence="1">
    <name type="scientific">Ralstonia pickettii (strain 12D)</name>
    <dbReference type="NCBI Taxonomy" id="428406"/>
    <lineage>
        <taxon>Bacteria</taxon>
        <taxon>Pseudomonadati</taxon>
        <taxon>Pseudomonadota</taxon>
        <taxon>Betaproteobacteria</taxon>
        <taxon>Burkholderiales</taxon>
        <taxon>Burkholderiaceae</taxon>
        <taxon>Ralstonia</taxon>
    </lineage>
</organism>
<accession>C6BBT8</accession>
<sequence>MKVAELEGALLDYWVARAQEIDGPFARGNYCFIRSGGADVIYSPSGDWARGGPIIEHARIQIVPQDVNHLRWSAYVDEGLKLGAVPVEQYGETPLVAAMRAYVASRFGDNVPDGGI</sequence>
<dbReference type="AlphaFoldDB" id="C6BBT8"/>
<protein>
    <recommendedName>
        <fullName evidence="2">DUF2591 domain-containing protein</fullName>
    </recommendedName>
</protein>
<name>C6BBT8_RALP1</name>
<evidence type="ECO:0008006" key="2">
    <source>
        <dbReference type="Google" id="ProtNLM"/>
    </source>
</evidence>
<dbReference type="InterPro" id="IPR019701">
    <property type="entry name" value="Phage_P22_NinX"/>
</dbReference>
<proteinExistence type="predicted"/>
<dbReference type="KEGG" id="rpf:Rpic12D_2270"/>
<evidence type="ECO:0000313" key="1">
    <source>
        <dbReference type="EMBL" id="ACS63544.1"/>
    </source>
</evidence>
<reference evidence="1" key="1">
    <citation type="submission" date="2009-06" db="EMBL/GenBank/DDBJ databases">
        <title>Complete sequence chromosome 1 of Ralstonia pickettii 12D.</title>
        <authorList>
            <consortium name="US DOE Joint Genome Institute"/>
            <person name="Lucas S."/>
            <person name="Copeland A."/>
            <person name="Lapidus A."/>
            <person name="Glavina del Rio T."/>
            <person name="Dalin E."/>
            <person name="Tice H."/>
            <person name="Bruce D."/>
            <person name="Goodwin L."/>
            <person name="Pitluck S."/>
            <person name="Sims D."/>
            <person name="Meincke L."/>
            <person name="Brettin T."/>
            <person name="Detter J.C."/>
            <person name="Han C."/>
            <person name="Larimer F."/>
            <person name="Land M."/>
            <person name="Hauser L."/>
            <person name="Kyrpides N."/>
            <person name="Ovchinnikova G."/>
            <person name="Marsh T."/>
            <person name="Richardson P."/>
        </authorList>
    </citation>
    <scope>NUCLEOTIDE SEQUENCE [LARGE SCALE GENOMIC DNA]</scope>
    <source>
        <strain evidence="1">12D</strain>
    </source>
</reference>
<dbReference type="Pfam" id="PF10765">
    <property type="entry name" value="Phage_P22_NinX"/>
    <property type="match status" value="1"/>
</dbReference>
<dbReference type="STRING" id="428406.Rpic12D_2270"/>
<dbReference type="EMBL" id="CP001644">
    <property type="protein sequence ID" value="ACS63544.1"/>
    <property type="molecule type" value="Genomic_DNA"/>
</dbReference>